<reference evidence="2 3" key="1">
    <citation type="submission" date="2014-02" db="EMBL/GenBank/DDBJ databases">
        <title>Transposable element dynamics among asymbiotic and ectomycorrhizal Amanita fungi.</title>
        <authorList>
            <consortium name="DOE Joint Genome Institute"/>
            <person name="Hess J."/>
            <person name="Skrede I."/>
            <person name="Wolfe B."/>
            <person name="LaButti K."/>
            <person name="Ohm R.A."/>
            <person name="Grigoriev I.V."/>
            <person name="Pringle A."/>
        </authorList>
    </citation>
    <scope>NUCLEOTIDE SEQUENCE [LARGE SCALE GENOMIC DNA]</scope>
    <source>
        <strain evidence="2 3">SKay4041</strain>
    </source>
</reference>
<dbReference type="Proteomes" id="UP000242287">
    <property type="component" value="Unassembled WGS sequence"/>
</dbReference>
<evidence type="ECO:0000313" key="3">
    <source>
        <dbReference type="Proteomes" id="UP000242287"/>
    </source>
</evidence>
<dbReference type="PANTHER" id="PTHR42743">
    <property type="entry name" value="AMINO-ACID AMINOTRANSFERASE"/>
    <property type="match status" value="1"/>
</dbReference>
<protein>
    <recommendedName>
        <fullName evidence="4">Aminodeoxychorismate lyase</fullName>
    </recommendedName>
</protein>
<dbReference type="EMBL" id="KZ301980">
    <property type="protein sequence ID" value="PFH52230.1"/>
    <property type="molecule type" value="Genomic_DNA"/>
</dbReference>
<dbReference type="PANTHER" id="PTHR42743:SF11">
    <property type="entry name" value="AMINODEOXYCHORISMATE LYASE"/>
    <property type="match status" value="1"/>
</dbReference>
<dbReference type="GO" id="GO:0046394">
    <property type="term" value="P:carboxylic acid biosynthetic process"/>
    <property type="evidence" value="ECO:0007669"/>
    <property type="project" value="UniProtKB-ARBA"/>
</dbReference>
<dbReference type="AlphaFoldDB" id="A0A2A9NWS7"/>
<comment type="similarity">
    <text evidence="1">Belongs to the class-IV pyridoxal-phosphate-dependent aminotransferase family.</text>
</comment>
<dbReference type="Gene3D" id="3.20.10.10">
    <property type="entry name" value="D-amino Acid Aminotransferase, subunit A, domain 2"/>
    <property type="match status" value="1"/>
</dbReference>
<accession>A0A2A9NWS7</accession>
<dbReference type="InterPro" id="IPR001544">
    <property type="entry name" value="Aminotrans_IV"/>
</dbReference>
<dbReference type="OrthoDB" id="64220at2759"/>
<dbReference type="SUPFAM" id="SSF56752">
    <property type="entry name" value="D-aminoacid aminotransferase-like PLP-dependent enzymes"/>
    <property type="match status" value="1"/>
</dbReference>
<dbReference type="InterPro" id="IPR036038">
    <property type="entry name" value="Aminotransferase-like"/>
</dbReference>
<dbReference type="InterPro" id="IPR050571">
    <property type="entry name" value="Class-IV_PLP-Dep_Aminotrnsfr"/>
</dbReference>
<evidence type="ECO:0008006" key="4">
    <source>
        <dbReference type="Google" id="ProtNLM"/>
    </source>
</evidence>
<dbReference type="Pfam" id="PF01063">
    <property type="entry name" value="Aminotran_4"/>
    <property type="match status" value="1"/>
</dbReference>
<evidence type="ECO:0000313" key="2">
    <source>
        <dbReference type="EMBL" id="PFH52230.1"/>
    </source>
</evidence>
<evidence type="ECO:0000256" key="1">
    <source>
        <dbReference type="ARBA" id="ARBA00009320"/>
    </source>
</evidence>
<organism evidence="2 3">
    <name type="scientific">Amanita thiersii Skay4041</name>
    <dbReference type="NCBI Taxonomy" id="703135"/>
    <lineage>
        <taxon>Eukaryota</taxon>
        <taxon>Fungi</taxon>
        <taxon>Dikarya</taxon>
        <taxon>Basidiomycota</taxon>
        <taxon>Agaricomycotina</taxon>
        <taxon>Agaricomycetes</taxon>
        <taxon>Agaricomycetidae</taxon>
        <taxon>Agaricales</taxon>
        <taxon>Pluteineae</taxon>
        <taxon>Amanitaceae</taxon>
        <taxon>Amanita</taxon>
    </lineage>
</organism>
<dbReference type="InterPro" id="IPR043132">
    <property type="entry name" value="BCAT-like_C"/>
</dbReference>
<keyword evidence="3" id="KW-1185">Reference proteome</keyword>
<dbReference type="STRING" id="703135.A0A2A9NWS7"/>
<proteinExistence type="inferred from homology"/>
<sequence length="256" mass="28617">MSHSLDYQLSTAIRFDRELLSAQWNDDAGGPSPFLLLSYHFDRLISAAEYHGWPQVKAVLSHDTLKDLCTKKIEEHEAANAALIRVLLTETCTLTATLGTTTPLPPEFLAVLHSKPQATIPIFGPLWSIRVDSEPTTTSIFTKTKTTRRDAYDLARERANLAPLGVTTQLADVLLFNTDQKVTETSIFNVALFREGRWLTPPASTGCLLGVFRRWLLENSYIHEAPHGILSKDTIIQGEHIMLFNAVQGCRFGRIE</sequence>
<name>A0A2A9NWS7_9AGAR</name>
<dbReference type="GO" id="GO:0003824">
    <property type="term" value="F:catalytic activity"/>
    <property type="evidence" value="ECO:0007669"/>
    <property type="project" value="InterPro"/>
</dbReference>
<gene>
    <name evidence="2" type="ORF">AMATHDRAFT_140413</name>
</gene>